<evidence type="ECO:0000313" key="1">
    <source>
        <dbReference type="EMBL" id="MBB4968314.1"/>
    </source>
</evidence>
<proteinExistence type="predicted"/>
<accession>A0A7W7WY98</accession>
<gene>
    <name evidence="1" type="ORF">F4559_005673</name>
</gene>
<sequence>MRRVVAASLVVASVMACSSERRPGSSTGVPSANSAPTDGPAVFRSFTDANEGCAQLRYTPFEALFGQADLAPRVRGDGGDLGCDLDLVEGRYTGATIYTEVRFFADVEEAYADYRGHKQDGDRKAGEVVDVTRLRDRGHRFVNGPQVAARPGQLQFRAQRGNVGVTVRVDVLVETDLDSEARWSEVHDAVTDYVNTTFDDLPKI</sequence>
<protein>
    <submittedName>
        <fullName evidence="1">Uncharacterized protein</fullName>
    </submittedName>
</protein>
<evidence type="ECO:0000313" key="2">
    <source>
        <dbReference type="Proteomes" id="UP000542674"/>
    </source>
</evidence>
<name>A0A7W7WY98_9PSEU</name>
<comment type="caution">
    <text evidence="1">The sequence shown here is derived from an EMBL/GenBank/DDBJ whole genome shotgun (WGS) entry which is preliminary data.</text>
</comment>
<dbReference type="EMBL" id="JACHJS010000001">
    <property type="protein sequence ID" value="MBB4968314.1"/>
    <property type="molecule type" value="Genomic_DNA"/>
</dbReference>
<dbReference type="PROSITE" id="PS51257">
    <property type="entry name" value="PROKAR_LIPOPROTEIN"/>
    <property type="match status" value="1"/>
</dbReference>
<reference evidence="1 2" key="1">
    <citation type="submission" date="2020-08" db="EMBL/GenBank/DDBJ databases">
        <title>Sequencing the genomes of 1000 actinobacteria strains.</title>
        <authorList>
            <person name="Klenk H.-P."/>
        </authorList>
    </citation>
    <scope>NUCLEOTIDE SEQUENCE [LARGE SCALE GENOMIC DNA]</scope>
    <source>
        <strain evidence="1 2">DSM 45084</strain>
    </source>
</reference>
<organism evidence="1 2">
    <name type="scientific">Saccharothrix violaceirubra</name>
    <dbReference type="NCBI Taxonomy" id="413306"/>
    <lineage>
        <taxon>Bacteria</taxon>
        <taxon>Bacillati</taxon>
        <taxon>Actinomycetota</taxon>
        <taxon>Actinomycetes</taxon>
        <taxon>Pseudonocardiales</taxon>
        <taxon>Pseudonocardiaceae</taxon>
        <taxon>Saccharothrix</taxon>
    </lineage>
</organism>
<dbReference type="RefSeq" id="WP_184673753.1">
    <property type="nucleotide sequence ID" value="NZ_BAABAI010000028.1"/>
</dbReference>
<dbReference type="Proteomes" id="UP000542674">
    <property type="component" value="Unassembled WGS sequence"/>
</dbReference>
<keyword evidence="2" id="KW-1185">Reference proteome</keyword>
<dbReference type="AlphaFoldDB" id="A0A7W7WY98"/>